<dbReference type="eggNOG" id="ENOG502S44U">
    <property type="taxonomic scope" value="Eukaryota"/>
</dbReference>
<dbReference type="EMBL" id="HE576761">
    <property type="protein sequence ID" value="CCC72047.1"/>
    <property type="molecule type" value="Genomic_DNA"/>
</dbReference>
<gene>
    <name evidence="1" type="primary">NCAS0J00680</name>
    <name evidence="1" type="ordered locus">NCAS_0J00680</name>
</gene>
<dbReference type="OrthoDB" id="4062597at2759"/>
<reference key="2">
    <citation type="submission" date="2011-08" db="EMBL/GenBank/DDBJ databases">
        <title>Genome sequence of Naumovozyma castellii.</title>
        <authorList>
            <person name="Gordon J.L."/>
            <person name="Armisen D."/>
            <person name="Proux-Wera E."/>
            <person name="OhEigeartaigh S.S."/>
            <person name="Byrne K.P."/>
            <person name="Wolfe K.H."/>
        </authorList>
    </citation>
    <scope>NUCLEOTIDE SEQUENCE</scope>
    <source>
        <strain>Type strain:CBS 4309</strain>
    </source>
</reference>
<sequence>MINKGYDMPREKYQLVQCLRIHSPASFFDDLGLKSPQCTLYVMVKDIENLLPGGSSSPTLSYIDTIDEFKFYTITEPDTFHFAEDNVLATVSYKPISESGDCYEATSFTAFAKRCGINIFNASLKHSKDGHLNCNRLIVHVIVEHDLVPYYQDKLHFEEVERGLIKRKDLQSLGFQEGFVAARDFHVSTMERLL</sequence>
<accession>G0VKL0</accession>
<name>G0VKL0_NAUCA</name>
<dbReference type="Proteomes" id="UP000001640">
    <property type="component" value="Chromosome 10"/>
</dbReference>
<reference evidence="1 2" key="1">
    <citation type="journal article" date="2011" name="Proc. Natl. Acad. Sci. U.S.A.">
        <title>Evolutionary erosion of yeast sex chromosomes by mating-type switching accidents.</title>
        <authorList>
            <person name="Gordon J.L."/>
            <person name="Armisen D."/>
            <person name="Proux-Wera E."/>
            <person name="Oheigeartaigh S.S."/>
            <person name="Byrne K.P."/>
            <person name="Wolfe K.H."/>
        </authorList>
    </citation>
    <scope>NUCLEOTIDE SEQUENCE [LARGE SCALE GENOMIC DNA]</scope>
    <source>
        <strain evidence="2">ATCC 76901 / BCRC 22586 / CBS 4309 / NBRC 1992 / NRRL Y-12630</strain>
    </source>
</reference>
<dbReference type="InParanoid" id="G0VKL0"/>
<dbReference type="GO" id="GO:0005777">
    <property type="term" value="C:peroxisome"/>
    <property type="evidence" value="ECO:0007669"/>
    <property type="project" value="EnsemblFungi"/>
</dbReference>
<dbReference type="GeneID" id="96905745"/>
<dbReference type="OMA" id="CHERAFF"/>
<proteinExistence type="predicted"/>
<organism evidence="1 2">
    <name type="scientific">Naumovozyma castellii</name>
    <name type="common">Yeast</name>
    <name type="synonym">Saccharomyces castellii</name>
    <dbReference type="NCBI Taxonomy" id="27288"/>
    <lineage>
        <taxon>Eukaryota</taxon>
        <taxon>Fungi</taxon>
        <taxon>Dikarya</taxon>
        <taxon>Ascomycota</taxon>
        <taxon>Saccharomycotina</taxon>
        <taxon>Saccharomycetes</taxon>
        <taxon>Saccharomycetales</taxon>
        <taxon>Saccharomycetaceae</taxon>
        <taxon>Naumovozyma</taxon>
    </lineage>
</organism>
<dbReference type="FunCoup" id="G0VKL0">
    <property type="interactions" value="32"/>
</dbReference>
<evidence type="ECO:0000313" key="1">
    <source>
        <dbReference type="EMBL" id="CCC72047.1"/>
    </source>
</evidence>
<evidence type="ECO:0000313" key="2">
    <source>
        <dbReference type="Proteomes" id="UP000001640"/>
    </source>
</evidence>
<dbReference type="RefSeq" id="XP_003678386.1">
    <property type="nucleotide sequence ID" value="XM_003678338.1"/>
</dbReference>
<dbReference type="AlphaFoldDB" id="G0VKL0"/>
<keyword evidence="2" id="KW-1185">Reference proteome</keyword>
<dbReference type="KEGG" id="ncs:NCAS_0J00680"/>
<dbReference type="HOGENOM" id="CLU_107283_0_0_1"/>
<protein>
    <submittedName>
        <fullName evidence="1">Uncharacterized protein</fullName>
    </submittedName>
</protein>